<dbReference type="Pfam" id="PF02558">
    <property type="entry name" value="ApbA"/>
    <property type="match status" value="1"/>
</dbReference>
<dbReference type="SUPFAM" id="SSF48179">
    <property type="entry name" value="6-phosphogluconate dehydrogenase C-terminal domain-like"/>
    <property type="match status" value="1"/>
</dbReference>
<dbReference type="AlphaFoldDB" id="A0A7X0D5B0"/>
<gene>
    <name evidence="4" type="ORF">HNR23_001004</name>
</gene>
<keyword evidence="2" id="KW-0560">Oxidoreductase</keyword>
<dbReference type="InterPro" id="IPR003099">
    <property type="entry name" value="Prephen_DH"/>
</dbReference>
<dbReference type="SUPFAM" id="SSF51735">
    <property type="entry name" value="NAD(P)-binding Rossmann-fold domains"/>
    <property type="match status" value="1"/>
</dbReference>
<keyword evidence="5" id="KW-1185">Reference proteome</keyword>
<name>A0A7X0D5B0_9ACTN</name>
<dbReference type="GO" id="GO:0070403">
    <property type="term" value="F:NAD+ binding"/>
    <property type="evidence" value="ECO:0007669"/>
    <property type="project" value="TreeGrafter"/>
</dbReference>
<dbReference type="GO" id="GO:0004665">
    <property type="term" value="F:prephenate dehydrogenase (NADP+) activity"/>
    <property type="evidence" value="ECO:0007669"/>
    <property type="project" value="InterPro"/>
</dbReference>
<feature type="domain" description="Prephenate/arogenate dehydrogenase" evidence="3">
    <location>
        <begin position="10"/>
        <end position="292"/>
    </location>
</feature>
<dbReference type="GO" id="GO:0006571">
    <property type="term" value="P:tyrosine biosynthetic process"/>
    <property type="evidence" value="ECO:0007669"/>
    <property type="project" value="InterPro"/>
</dbReference>
<dbReference type="EMBL" id="JACHDS010000001">
    <property type="protein sequence ID" value="MBB6170944.1"/>
    <property type="molecule type" value="Genomic_DNA"/>
</dbReference>
<dbReference type="RefSeq" id="WP_184073971.1">
    <property type="nucleotide sequence ID" value="NZ_JACHDS010000001.1"/>
</dbReference>
<comment type="similarity">
    <text evidence="1">Belongs to the prephenate/arogenate dehydrogenase family.</text>
</comment>
<dbReference type="InterPro" id="IPR008927">
    <property type="entry name" value="6-PGluconate_DH-like_C_sf"/>
</dbReference>
<dbReference type="PANTHER" id="PTHR21363">
    <property type="entry name" value="PREPHENATE DEHYDROGENASE"/>
    <property type="match status" value="1"/>
</dbReference>
<accession>A0A7X0D5B0</accession>
<evidence type="ECO:0000313" key="5">
    <source>
        <dbReference type="Proteomes" id="UP000546642"/>
    </source>
</evidence>
<dbReference type="PROSITE" id="PS51176">
    <property type="entry name" value="PDH_ADH"/>
    <property type="match status" value="1"/>
</dbReference>
<sequence>MSRRRRHAPGRAAVVGYGNVGRLFGGLLADAGWQITAVDPNVSAEHGAPHATGAIRADIGAPTAELRTCLADADMVIVAVPERAALAAVDTLDACVGAATPVVETLSHKHRFRQAASERLAPRPLVSLNPLFHPSLGWAGNTVTASVDRGGEVTAQLLDLIRTTGARVHLLDPADHDRFVTSVQAVTHAAVLGFARALPRLGLPPADVIACAPPPTRALLAVAARVLTAESETYWDIQSSGEPGDTARRALLTGIEDLDHQVGAGDDAGFGDEFARLRAWFGDELDGFADDAAHILGALVSRRAATPRPSTPAPNRGAT</sequence>
<proteinExistence type="inferred from homology"/>
<evidence type="ECO:0000256" key="1">
    <source>
        <dbReference type="ARBA" id="ARBA00007964"/>
    </source>
</evidence>
<protein>
    <submittedName>
        <fullName evidence="4">Prephenate dehydrogenase</fullName>
    </submittedName>
</protein>
<evidence type="ECO:0000256" key="2">
    <source>
        <dbReference type="ARBA" id="ARBA00023002"/>
    </source>
</evidence>
<comment type="caution">
    <text evidence="4">The sequence shown here is derived from an EMBL/GenBank/DDBJ whole genome shotgun (WGS) entry which is preliminary data.</text>
</comment>
<evidence type="ECO:0000313" key="4">
    <source>
        <dbReference type="EMBL" id="MBB6170944.1"/>
    </source>
</evidence>
<dbReference type="InterPro" id="IPR050812">
    <property type="entry name" value="Preph/Arog_dehydrog"/>
</dbReference>
<dbReference type="PANTHER" id="PTHR21363:SF0">
    <property type="entry name" value="PREPHENATE DEHYDROGENASE [NADP(+)]"/>
    <property type="match status" value="1"/>
</dbReference>
<dbReference type="InterPro" id="IPR013332">
    <property type="entry name" value="KPR_N"/>
</dbReference>
<dbReference type="Gene3D" id="3.40.50.720">
    <property type="entry name" value="NAD(P)-binding Rossmann-like Domain"/>
    <property type="match status" value="1"/>
</dbReference>
<reference evidence="4 5" key="1">
    <citation type="submission" date="2020-08" db="EMBL/GenBank/DDBJ databases">
        <title>Sequencing the genomes of 1000 actinobacteria strains.</title>
        <authorList>
            <person name="Klenk H.-P."/>
        </authorList>
    </citation>
    <scope>NUCLEOTIDE SEQUENCE [LARGE SCALE GENOMIC DNA]</scope>
    <source>
        <strain evidence="4 5">DSM 46659</strain>
    </source>
</reference>
<dbReference type="Proteomes" id="UP000546642">
    <property type="component" value="Unassembled WGS sequence"/>
</dbReference>
<dbReference type="InterPro" id="IPR036291">
    <property type="entry name" value="NAD(P)-bd_dom_sf"/>
</dbReference>
<organism evidence="4 5">
    <name type="scientific">Nocardiopsis mwathae</name>
    <dbReference type="NCBI Taxonomy" id="1472723"/>
    <lineage>
        <taxon>Bacteria</taxon>
        <taxon>Bacillati</taxon>
        <taxon>Actinomycetota</taxon>
        <taxon>Actinomycetes</taxon>
        <taxon>Streptosporangiales</taxon>
        <taxon>Nocardiopsidaceae</taxon>
        <taxon>Nocardiopsis</taxon>
    </lineage>
</organism>
<dbReference type="GO" id="GO:0008977">
    <property type="term" value="F:prephenate dehydrogenase (NAD+) activity"/>
    <property type="evidence" value="ECO:0007669"/>
    <property type="project" value="InterPro"/>
</dbReference>
<evidence type="ECO:0000259" key="3">
    <source>
        <dbReference type="PROSITE" id="PS51176"/>
    </source>
</evidence>
<dbReference type="Gene3D" id="1.10.3660.10">
    <property type="entry name" value="6-phosphogluconate dehydrogenase C-terminal like domain"/>
    <property type="match status" value="1"/>
</dbReference>